<dbReference type="EMBL" id="APWK03000030">
    <property type="protein sequence ID" value="PHH54250.1"/>
    <property type="molecule type" value="Genomic_DNA"/>
</dbReference>
<accession>A0A2C5XAI8</accession>
<comment type="caution">
    <text evidence="2">The sequence shown here is derived from an EMBL/GenBank/DDBJ whole genome shotgun (WGS) entry which is preliminary data.</text>
</comment>
<keyword evidence="3" id="KW-1185">Reference proteome</keyword>
<evidence type="ECO:0000313" key="2">
    <source>
        <dbReference type="EMBL" id="PHH54250.1"/>
    </source>
</evidence>
<gene>
    <name evidence="2" type="ORF">CFIMG_003183RA</name>
</gene>
<reference evidence="2 3" key="1">
    <citation type="journal article" date="2013" name="Fungal Biol.">
        <title>Analysis of microsatellite markers in the genome of the plant pathogen Ceratocystis fimbriata.</title>
        <authorList>
            <person name="Simpson M.C."/>
            <person name="Wilken P.M."/>
            <person name="Coetzee M.P."/>
            <person name="Wingfield M.J."/>
            <person name="Wingfield B.D."/>
        </authorList>
    </citation>
    <scope>NUCLEOTIDE SEQUENCE [LARGE SCALE GENOMIC DNA]</scope>
    <source>
        <strain evidence="2 3">CBS 114723</strain>
    </source>
</reference>
<sequence length="59" mass="6400">MKTSALYLLFAAFNLTSASILITPVFADQVLNTRNNGDCPYGVVTPEGCAPLRKRKPSK</sequence>
<protein>
    <recommendedName>
        <fullName evidence="4">Secreted protein</fullName>
    </recommendedName>
</protein>
<dbReference type="OrthoDB" id="5144659at2759"/>
<keyword evidence="1" id="KW-0732">Signal</keyword>
<name>A0A2C5XAI8_9PEZI</name>
<feature type="signal peptide" evidence="1">
    <location>
        <begin position="1"/>
        <end position="27"/>
    </location>
</feature>
<dbReference type="Proteomes" id="UP000222788">
    <property type="component" value="Unassembled WGS sequence"/>
</dbReference>
<reference evidence="2 3" key="2">
    <citation type="journal article" date="2013" name="IMA Fungus">
        <title>IMA Genome-F 1: Ceratocystis fimbriata: Draft nuclear genome sequence for the plant pathogen, Ceratocystis fimbriata.</title>
        <authorList>
            <person name="Wilken P.M."/>
            <person name="Steenkamp E.T."/>
            <person name="Wingfield M.J."/>
            <person name="de Beer Z.W."/>
            <person name="Wingfield B.D."/>
        </authorList>
    </citation>
    <scope>NUCLEOTIDE SEQUENCE [LARGE SCALE GENOMIC DNA]</scope>
    <source>
        <strain evidence="2 3">CBS 114723</strain>
    </source>
</reference>
<evidence type="ECO:0008006" key="4">
    <source>
        <dbReference type="Google" id="ProtNLM"/>
    </source>
</evidence>
<organism evidence="2 3">
    <name type="scientific">Ceratocystis fimbriata CBS 114723</name>
    <dbReference type="NCBI Taxonomy" id="1035309"/>
    <lineage>
        <taxon>Eukaryota</taxon>
        <taxon>Fungi</taxon>
        <taxon>Dikarya</taxon>
        <taxon>Ascomycota</taxon>
        <taxon>Pezizomycotina</taxon>
        <taxon>Sordariomycetes</taxon>
        <taxon>Hypocreomycetidae</taxon>
        <taxon>Microascales</taxon>
        <taxon>Ceratocystidaceae</taxon>
        <taxon>Ceratocystis</taxon>
    </lineage>
</organism>
<evidence type="ECO:0000313" key="3">
    <source>
        <dbReference type="Proteomes" id="UP000222788"/>
    </source>
</evidence>
<dbReference type="AlphaFoldDB" id="A0A2C5XAI8"/>
<proteinExistence type="predicted"/>
<evidence type="ECO:0000256" key="1">
    <source>
        <dbReference type="SAM" id="SignalP"/>
    </source>
</evidence>
<feature type="chain" id="PRO_5011999272" description="Secreted protein" evidence="1">
    <location>
        <begin position="28"/>
        <end position="59"/>
    </location>
</feature>